<evidence type="ECO:0000256" key="5">
    <source>
        <dbReference type="ARBA" id="ARBA00022989"/>
    </source>
</evidence>
<feature type="transmembrane region" description="Helical" evidence="9">
    <location>
        <begin position="309"/>
        <end position="330"/>
    </location>
</feature>
<dbReference type="InterPro" id="IPR018584">
    <property type="entry name" value="GT87"/>
</dbReference>
<dbReference type="RefSeq" id="WP_007319005.1">
    <property type="nucleotide sequence ID" value="NZ_BAEH01000092.1"/>
</dbReference>
<evidence type="ECO:0008006" key="12">
    <source>
        <dbReference type="Google" id="ProtNLM"/>
    </source>
</evidence>
<dbReference type="AlphaFoldDB" id="H0R3L9"/>
<feature type="transmembrane region" description="Helical" evidence="9">
    <location>
        <begin position="269"/>
        <end position="297"/>
    </location>
</feature>
<feature type="transmembrane region" description="Helical" evidence="9">
    <location>
        <begin position="191"/>
        <end position="216"/>
    </location>
</feature>
<feature type="transmembrane region" description="Helical" evidence="9">
    <location>
        <begin position="420"/>
        <end position="446"/>
    </location>
</feature>
<evidence type="ECO:0000256" key="7">
    <source>
        <dbReference type="ARBA" id="ARBA00024033"/>
    </source>
</evidence>
<reference evidence="10 11" key="1">
    <citation type="submission" date="2011-12" db="EMBL/GenBank/DDBJ databases">
        <title>Whole genome shotgun sequence of Gordonia effusa NBRC 100432.</title>
        <authorList>
            <person name="Yoshida I."/>
            <person name="Takarada H."/>
            <person name="Hosoyama A."/>
            <person name="Tsuchikane K."/>
            <person name="Katsumata H."/>
            <person name="Yamazaki S."/>
            <person name="Fujita N."/>
        </authorList>
    </citation>
    <scope>NUCLEOTIDE SEQUENCE [LARGE SCALE GENOMIC DNA]</scope>
    <source>
        <strain evidence="10 11">NBRC 100432</strain>
    </source>
</reference>
<dbReference type="InterPro" id="IPR016570">
    <property type="entry name" value="UCP010361"/>
</dbReference>
<comment type="caution">
    <text evidence="10">The sequence shown here is derived from an EMBL/GenBank/DDBJ whole genome shotgun (WGS) entry which is preliminary data.</text>
</comment>
<organism evidence="10 11">
    <name type="scientific">Gordonia effusa NBRC 100432</name>
    <dbReference type="NCBI Taxonomy" id="1077974"/>
    <lineage>
        <taxon>Bacteria</taxon>
        <taxon>Bacillati</taxon>
        <taxon>Actinomycetota</taxon>
        <taxon>Actinomycetes</taxon>
        <taxon>Mycobacteriales</taxon>
        <taxon>Gordoniaceae</taxon>
        <taxon>Gordonia</taxon>
    </lineage>
</organism>
<keyword evidence="6 9" id="KW-0472">Membrane</keyword>
<evidence type="ECO:0000256" key="4">
    <source>
        <dbReference type="ARBA" id="ARBA00022692"/>
    </source>
</evidence>
<evidence type="ECO:0000256" key="2">
    <source>
        <dbReference type="ARBA" id="ARBA00022475"/>
    </source>
</evidence>
<evidence type="ECO:0000256" key="9">
    <source>
        <dbReference type="SAM" id="Phobius"/>
    </source>
</evidence>
<feature type="transmembrane region" description="Helical" evidence="9">
    <location>
        <begin position="367"/>
        <end position="389"/>
    </location>
</feature>
<accession>H0R3L9</accession>
<evidence type="ECO:0000313" key="11">
    <source>
        <dbReference type="Proteomes" id="UP000035034"/>
    </source>
</evidence>
<name>H0R3L9_9ACTN</name>
<feature type="transmembrane region" description="Helical" evidence="9">
    <location>
        <begin position="466"/>
        <end position="487"/>
    </location>
</feature>
<evidence type="ECO:0000256" key="3">
    <source>
        <dbReference type="ARBA" id="ARBA00022679"/>
    </source>
</evidence>
<comment type="similarity">
    <text evidence="7">Belongs to the glycosyltransferase 87 family.</text>
</comment>
<feature type="region of interest" description="Disordered" evidence="8">
    <location>
        <begin position="1"/>
        <end position="25"/>
    </location>
</feature>
<dbReference type="EMBL" id="BAEH01000092">
    <property type="protein sequence ID" value="GAB19670.1"/>
    <property type="molecule type" value="Genomic_DNA"/>
</dbReference>
<comment type="subcellular location">
    <subcellularLocation>
        <location evidence="1">Cell membrane</location>
        <topology evidence="1">Multi-pass membrane protein</topology>
    </subcellularLocation>
</comment>
<keyword evidence="11" id="KW-1185">Reference proteome</keyword>
<evidence type="ECO:0000256" key="8">
    <source>
        <dbReference type="SAM" id="MobiDB-lite"/>
    </source>
</evidence>
<keyword evidence="3" id="KW-0808">Transferase</keyword>
<keyword evidence="4 9" id="KW-0812">Transmembrane</keyword>
<dbReference type="eggNOG" id="COG5650">
    <property type="taxonomic scope" value="Bacteria"/>
</dbReference>
<evidence type="ECO:0000256" key="1">
    <source>
        <dbReference type="ARBA" id="ARBA00004651"/>
    </source>
</evidence>
<evidence type="ECO:0000256" key="6">
    <source>
        <dbReference type="ARBA" id="ARBA00023136"/>
    </source>
</evidence>
<evidence type="ECO:0000313" key="10">
    <source>
        <dbReference type="EMBL" id="GAB19670.1"/>
    </source>
</evidence>
<dbReference type="STRING" id="1077974.GOEFS_092_00950"/>
<protein>
    <recommendedName>
        <fullName evidence="12">DUF2029 domain-containing protein</fullName>
    </recommendedName>
</protein>
<sequence>MIDTGEQASPDDIESPGPLAADRRVNGDRELPSTIDPVVAPASSVIGGPVGRHAIVGRAKYLTPIRVLFALALVGLAFGWFGKAGCLQQAPVDTTSSAQSRTAEGGLDLDWKNQRQFFALCYSDVVPLYGNERLDTGAFPYRTYWMGKDATGKEVKQYMEYPVLTGAFMYGVAKLTHWWQIGHEKWGLPSALSAVMFFNFAALGLALFWLVTIWATGRTARTRIWAPWLAALSPLVFVHVFTNFDAIPIALVALAMLAWTRFERDQSPWAPWVAGACVGLGASSNWYPVLLLVAIGVLGGRSRQVRPVLAAFAAAVAAWIAVNAAVLILYPTGWSEYFRYDLTRAAESDSLFGVARDLGGFTWNTGVLNALSLFLLLMAIVGVVIVGVVAPRPPSLAQLMFLLVAAYLLTNKVWSPQYSLWLVPLAVLAIPRTRLLIAWMVIDALIWIPRMSQYLDPDRMWLTSQWFTLAVLIRTGMVIALCVVVISDVLQLDTRRLAKWVPDAGKLDLARARQ</sequence>
<feature type="transmembrane region" description="Helical" evidence="9">
    <location>
        <begin position="228"/>
        <end position="257"/>
    </location>
</feature>
<gene>
    <name evidence="10" type="ORF">GOEFS_092_00950</name>
</gene>
<dbReference type="GO" id="GO:0005886">
    <property type="term" value="C:plasma membrane"/>
    <property type="evidence" value="ECO:0007669"/>
    <property type="project" value="UniProtKB-SubCell"/>
</dbReference>
<dbReference type="PIRSF" id="PIRSF010361">
    <property type="entry name" value="UCP010361"/>
    <property type="match status" value="1"/>
</dbReference>
<dbReference type="Proteomes" id="UP000035034">
    <property type="component" value="Unassembled WGS sequence"/>
</dbReference>
<proteinExistence type="inferred from homology"/>
<dbReference type="Pfam" id="PF09594">
    <property type="entry name" value="GT87"/>
    <property type="match status" value="1"/>
</dbReference>
<dbReference type="GO" id="GO:0016758">
    <property type="term" value="F:hexosyltransferase activity"/>
    <property type="evidence" value="ECO:0007669"/>
    <property type="project" value="InterPro"/>
</dbReference>
<keyword evidence="2" id="KW-1003">Cell membrane</keyword>
<keyword evidence="5 9" id="KW-1133">Transmembrane helix</keyword>
<feature type="transmembrane region" description="Helical" evidence="9">
    <location>
        <begin position="61"/>
        <end position="81"/>
    </location>
</feature>